<sequence length="55" mass="6432">MQKTRAVNPDETTRYAEPCPCRSELWNLADVGRATEWLSFEWLLDHVEGRARAVR</sequence>
<dbReference type="AlphaFoldDB" id="A0A4R3JLF3"/>
<evidence type="ECO:0000313" key="1">
    <source>
        <dbReference type="EMBL" id="TCS67177.1"/>
    </source>
</evidence>
<dbReference type="EMBL" id="SLZU01000001">
    <property type="protein sequence ID" value="TCS67177.1"/>
    <property type="molecule type" value="Genomic_DNA"/>
</dbReference>
<reference evidence="1 2" key="1">
    <citation type="submission" date="2019-03" db="EMBL/GenBank/DDBJ databases">
        <title>Genomic Encyclopedia of Type Strains, Phase IV (KMG-IV): sequencing the most valuable type-strain genomes for metagenomic binning, comparative biology and taxonomic classification.</title>
        <authorList>
            <person name="Goeker M."/>
        </authorList>
    </citation>
    <scope>NUCLEOTIDE SEQUENCE [LARGE SCALE GENOMIC DNA]</scope>
    <source>
        <strain evidence="1 2">DSM 104836</strain>
    </source>
</reference>
<gene>
    <name evidence="1" type="ORF">EDD52_101272</name>
</gene>
<evidence type="ECO:0000313" key="2">
    <source>
        <dbReference type="Proteomes" id="UP000295696"/>
    </source>
</evidence>
<proteinExistence type="predicted"/>
<comment type="caution">
    <text evidence="1">The sequence shown here is derived from an EMBL/GenBank/DDBJ whole genome shotgun (WGS) entry which is preliminary data.</text>
</comment>
<organism evidence="1 2">
    <name type="scientific">Primorskyibacter sedentarius</name>
    <dbReference type="NCBI Taxonomy" id="745311"/>
    <lineage>
        <taxon>Bacteria</taxon>
        <taxon>Pseudomonadati</taxon>
        <taxon>Pseudomonadota</taxon>
        <taxon>Alphaproteobacteria</taxon>
        <taxon>Rhodobacterales</taxon>
        <taxon>Roseobacteraceae</taxon>
        <taxon>Primorskyibacter</taxon>
    </lineage>
</organism>
<name>A0A4R3JLF3_9RHOB</name>
<dbReference type="Proteomes" id="UP000295696">
    <property type="component" value="Unassembled WGS sequence"/>
</dbReference>
<accession>A0A4R3JLF3</accession>
<protein>
    <submittedName>
        <fullName evidence="1">Uncharacterized protein</fullName>
    </submittedName>
</protein>
<keyword evidence="2" id="KW-1185">Reference proteome</keyword>